<accession>A0AAN8S065</accession>
<reference evidence="1 2" key="1">
    <citation type="submission" date="2023-10" db="EMBL/GenBank/DDBJ databases">
        <title>Genomes of two closely related lineages of the louse Polyplax serrata with different host specificities.</title>
        <authorList>
            <person name="Martinu J."/>
            <person name="Tarabai H."/>
            <person name="Stefka J."/>
            <person name="Hypsa V."/>
        </authorList>
    </citation>
    <scope>NUCLEOTIDE SEQUENCE [LARGE SCALE GENOMIC DNA]</scope>
    <source>
        <strain evidence="1">HR10_N</strain>
    </source>
</reference>
<proteinExistence type="predicted"/>
<dbReference type="EMBL" id="JAWJWE010000039">
    <property type="protein sequence ID" value="KAK6621000.1"/>
    <property type="molecule type" value="Genomic_DNA"/>
</dbReference>
<protein>
    <submittedName>
        <fullName evidence="1">Uncharacterized protein</fullName>
    </submittedName>
</protein>
<gene>
    <name evidence="1" type="ORF">RUM43_011303</name>
</gene>
<evidence type="ECO:0000313" key="1">
    <source>
        <dbReference type="EMBL" id="KAK6621000.1"/>
    </source>
</evidence>
<comment type="caution">
    <text evidence="1">The sequence shown here is derived from an EMBL/GenBank/DDBJ whole genome shotgun (WGS) entry which is preliminary data.</text>
</comment>
<name>A0AAN8S065_POLSC</name>
<dbReference type="Proteomes" id="UP001372834">
    <property type="component" value="Unassembled WGS sequence"/>
</dbReference>
<dbReference type="AlphaFoldDB" id="A0AAN8S065"/>
<evidence type="ECO:0000313" key="2">
    <source>
        <dbReference type="Proteomes" id="UP001372834"/>
    </source>
</evidence>
<organism evidence="1 2">
    <name type="scientific">Polyplax serrata</name>
    <name type="common">Common mouse louse</name>
    <dbReference type="NCBI Taxonomy" id="468196"/>
    <lineage>
        <taxon>Eukaryota</taxon>
        <taxon>Metazoa</taxon>
        <taxon>Ecdysozoa</taxon>
        <taxon>Arthropoda</taxon>
        <taxon>Hexapoda</taxon>
        <taxon>Insecta</taxon>
        <taxon>Pterygota</taxon>
        <taxon>Neoptera</taxon>
        <taxon>Paraneoptera</taxon>
        <taxon>Psocodea</taxon>
        <taxon>Troctomorpha</taxon>
        <taxon>Phthiraptera</taxon>
        <taxon>Anoplura</taxon>
        <taxon>Polyplacidae</taxon>
        <taxon>Polyplax</taxon>
    </lineage>
</organism>
<sequence length="79" mass="9221">MTRIRIRSEPRPSTSEAVVRRFDLKKSRSTGTNYTAVPEILFLRFNELLKVQVKNLWSLSICSPVDAVYIEQIENRRVP</sequence>